<evidence type="ECO:0000313" key="2">
    <source>
        <dbReference type="EMBL" id="CAB4634266.1"/>
    </source>
</evidence>
<dbReference type="EMBL" id="CAEZVJ010000121">
    <property type="protein sequence ID" value="CAB4634266.1"/>
    <property type="molecule type" value="Genomic_DNA"/>
</dbReference>
<dbReference type="InterPro" id="IPR050625">
    <property type="entry name" value="ParA/MinD_ATPase"/>
</dbReference>
<sequence>MLTDDRLLDVKERPVVPRGWWQRAIFEVTFHTVNLGDSRFWTARKNLISRIATPVDGDTRYVPVLTRKGGVGKTTTTTLLGMAMALHREDRVIAIDANPDRGTLAERIPRETKNTIRSVVLKAPSIGSFTDFVEFVSRDKTGLHVLASDPDPTLAEAFDEFDYNVVADVASRYYSVILTDCGTGIVHSVMRPILQRANALVIVSGGSIDEARLASETLSWLESNGHAELVRNSVVALNTATSGTMLVKLDEIENHFRSRVREVVRIPYDPHIAAGSVITWTKLNKITRDAAELLAAFVVEGITATE</sequence>
<dbReference type="PANTHER" id="PTHR43384:SF14">
    <property type="entry name" value="ESX-1 SECRETION-ASSOCIATED PROTEIN ESPI"/>
    <property type="match status" value="1"/>
</dbReference>
<evidence type="ECO:0000259" key="1">
    <source>
        <dbReference type="Pfam" id="PF01656"/>
    </source>
</evidence>
<dbReference type="SUPFAM" id="SSF52540">
    <property type="entry name" value="P-loop containing nucleoside triphosphate hydrolases"/>
    <property type="match status" value="1"/>
</dbReference>
<dbReference type="AlphaFoldDB" id="A0A6J6JBP8"/>
<dbReference type="GO" id="GO:0009898">
    <property type="term" value="C:cytoplasmic side of plasma membrane"/>
    <property type="evidence" value="ECO:0007669"/>
    <property type="project" value="TreeGrafter"/>
</dbReference>
<dbReference type="InterPro" id="IPR027417">
    <property type="entry name" value="P-loop_NTPase"/>
</dbReference>
<dbReference type="Gene3D" id="3.40.50.300">
    <property type="entry name" value="P-loop containing nucleotide triphosphate hydrolases"/>
    <property type="match status" value="1"/>
</dbReference>
<dbReference type="GO" id="GO:0005829">
    <property type="term" value="C:cytosol"/>
    <property type="evidence" value="ECO:0007669"/>
    <property type="project" value="TreeGrafter"/>
</dbReference>
<gene>
    <name evidence="2" type="ORF">UFOPK1961_00963</name>
</gene>
<dbReference type="InterPro" id="IPR002586">
    <property type="entry name" value="CobQ/CobB/MinD/ParA_Nub-bd_dom"/>
</dbReference>
<dbReference type="PANTHER" id="PTHR43384">
    <property type="entry name" value="SEPTUM SITE-DETERMINING PROTEIN MIND HOMOLOG, CHLOROPLASTIC-RELATED"/>
    <property type="match status" value="1"/>
</dbReference>
<organism evidence="2">
    <name type="scientific">freshwater metagenome</name>
    <dbReference type="NCBI Taxonomy" id="449393"/>
    <lineage>
        <taxon>unclassified sequences</taxon>
        <taxon>metagenomes</taxon>
        <taxon>ecological metagenomes</taxon>
    </lineage>
</organism>
<reference evidence="2" key="1">
    <citation type="submission" date="2020-05" db="EMBL/GenBank/DDBJ databases">
        <authorList>
            <person name="Chiriac C."/>
            <person name="Salcher M."/>
            <person name="Ghai R."/>
            <person name="Kavagutti S V."/>
        </authorList>
    </citation>
    <scope>NUCLEOTIDE SEQUENCE</scope>
</reference>
<dbReference type="GO" id="GO:0016887">
    <property type="term" value="F:ATP hydrolysis activity"/>
    <property type="evidence" value="ECO:0007669"/>
    <property type="project" value="TreeGrafter"/>
</dbReference>
<name>A0A6J6JBP8_9ZZZZ</name>
<dbReference type="GO" id="GO:0051782">
    <property type="term" value="P:negative regulation of cell division"/>
    <property type="evidence" value="ECO:0007669"/>
    <property type="project" value="TreeGrafter"/>
</dbReference>
<proteinExistence type="predicted"/>
<dbReference type="Pfam" id="PF01656">
    <property type="entry name" value="CbiA"/>
    <property type="match status" value="1"/>
</dbReference>
<dbReference type="GO" id="GO:0005524">
    <property type="term" value="F:ATP binding"/>
    <property type="evidence" value="ECO:0007669"/>
    <property type="project" value="TreeGrafter"/>
</dbReference>
<feature type="domain" description="CobQ/CobB/MinD/ParA nucleotide binding" evidence="1">
    <location>
        <begin position="66"/>
        <end position="169"/>
    </location>
</feature>
<protein>
    <submittedName>
        <fullName evidence="2">Unannotated protein</fullName>
    </submittedName>
</protein>
<accession>A0A6J6JBP8</accession>